<dbReference type="InterPro" id="IPR002028">
    <property type="entry name" value="Trp_synthase_suA"/>
</dbReference>
<dbReference type="InterPro" id="IPR011060">
    <property type="entry name" value="RibuloseP-bd_barrel"/>
</dbReference>
<evidence type="ECO:0000256" key="6">
    <source>
        <dbReference type="ARBA" id="ARBA00022605"/>
    </source>
</evidence>
<dbReference type="AlphaFoldDB" id="A0A4D6WZQ5"/>
<evidence type="ECO:0000256" key="7">
    <source>
        <dbReference type="ARBA" id="ARBA00022640"/>
    </source>
</evidence>
<protein>
    <recommendedName>
        <fullName evidence="12">Tryptophan synthase alpha chain</fullName>
        <ecNumber evidence="12">4.2.1.20</ecNumber>
    </recommendedName>
</protein>
<dbReference type="UniPathway" id="UPA00035">
    <property type="reaction ID" value="UER00044"/>
</dbReference>
<dbReference type="EMBL" id="MK814736">
    <property type="protein sequence ID" value="QCI08702.1"/>
    <property type="molecule type" value="Genomic_DNA"/>
</dbReference>
<geneLocation type="plastid" evidence="14"/>
<evidence type="ECO:0000256" key="11">
    <source>
        <dbReference type="ARBA" id="ARBA00049047"/>
    </source>
</evidence>
<evidence type="ECO:0000256" key="3">
    <source>
        <dbReference type="ARBA" id="ARBA00004733"/>
    </source>
</evidence>
<name>A0A4D6WZQ5_9FLOR</name>
<reference evidence="14" key="1">
    <citation type="journal article" date="2019" name="Mol. Phylogenet. Evol.">
        <title>Morphological evolution and classification of the red algal order Ceramiales inferred using plastid phylogenomics.</title>
        <authorList>
            <person name="Diaz-Tapia P."/>
            <person name="Pasella M.M."/>
            <person name="Verbruggen H."/>
            <person name="Maggs C.A."/>
        </authorList>
    </citation>
    <scope>NUCLEOTIDE SEQUENCE</scope>
    <source>
        <strain evidence="14">PD2995</strain>
    </source>
</reference>
<evidence type="ECO:0000256" key="2">
    <source>
        <dbReference type="ARBA" id="ARBA00004229"/>
    </source>
</evidence>
<dbReference type="Gene3D" id="3.20.20.70">
    <property type="entry name" value="Aldolase class I"/>
    <property type="match status" value="1"/>
</dbReference>
<comment type="function">
    <text evidence="1 12">The alpha subunit is responsible for the aldol cleavage of indoleglycerol phosphate to indole and glyceraldehyde 3-phosphate.</text>
</comment>
<dbReference type="PANTHER" id="PTHR43406:SF1">
    <property type="entry name" value="TRYPTOPHAN SYNTHASE ALPHA CHAIN, CHLOROPLASTIC"/>
    <property type="match status" value="1"/>
</dbReference>
<keyword evidence="10 12" id="KW-0456">Lyase</keyword>
<evidence type="ECO:0000256" key="5">
    <source>
        <dbReference type="ARBA" id="ARBA00022528"/>
    </source>
</evidence>
<sequence>MKTIFQILHEKNQESSCALIPFLTAGYPNLDTTVKALYILDRQGADIIELGIPYADALADGYIIQESSRVALEQGVYIDQVFLILEDVYMKLSAPIIIFTYYNPVLVKGIHNFVKRLANLGVKGLVIPDLPIEETDYILDLCNANDIELILFVAPTSSQSRISYILSKSPSCIYLVSSTGVTGTRSSIDSSITDLSSYIKEKTDKLIMIGFGISDADQVSLISNWNVDGIVVGSAMIKVIARDNTLKLLGEFCESMKAAINCEK</sequence>
<accession>A0A4D6WZQ5</accession>
<feature type="active site" description="Proton acceptor" evidence="12">
    <location>
        <position position="60"/>
    </location>
</feature>
<dbReference type="GO" id="GO:0004834">
    <property type="term" value="F:tryptophan synthase activity"/>
    <property type="evidence" value="ECO:0007669"/>
    <property type="project" value="UniProtKB-UniRule"/>
</dbReference>
<comment type="pathway">
    <text evidence="3 12">Amino-acid biosynthesis; L-tryptophan biosynthesis; L-tryptophan from chorismate: step 5/5.</text>
</comment>
<keyword evidence="6 12" id="KW-0028">Amino-acid biosynthesis</keyword>
<reference evidence="14" key="2">
    <citation type="submission" date="2019-04" db="EMBL/GenBank/DDBJ databases">
        <authorList>
            <person name="Pasella M."/>
        </authorList>
    </citation>
    <scope>NUCLEOTIDE SEQUENCE</scope>
    <source>
        <strain evidence="14">PD2995</strain>
    </source>
</reference>
<gene>
    <name evidence="12 14" type="primary">trpA</name>
</gene>
<evidence type="ECO:0000256" key="1">
    <source>
        <dbReference type="ARBA" id="ARBA00003365"/>
    </source>
</evidence>
<evidence type="ECO:0000256" key="4">
    <source>
        <dbReference type="ARBA" id="ARBA00011270"/>
    </source>
</evidence>
<evidence type="ECO:0000256" key="8">
    <source>
        <dbReference type="ARBA" id="ARBA00022822"/>
    </source>
</evidence>
<comment type="catalytic activity">
    <reaction evidence="11 12">
        <text>(1S,2R)-1-C-(indol-3-yl)glycerol 3-phosphate + L-serine = D-glyceraldehyde 3-phosphate + L-tryptophan + H2O</text>
        <dbReference type="Rhea" id="RHEA:10532"/>
        <dbReference type="ChEBI" id="CHEBI:15377"/>
        <dbReference type="ChEBI" id="CHEBI:33384"/>
        <dbReference type="ChEBI" id="CHEBI:57912"/>
        <dbReference type="ChEBI" id="CHEBI:58866"/>
        <dbReference type="ChEBI" id="CHEBI:59776"/>
        <dbReference type="EC" id="4.2.1.20"/>
    </reaction>
</comment>
<evidence type="ECO:0000313" key="14">
    <source>
        <dbReference type="EMBL" id="QCI08702.1"/>
    </source>
</evidence>
<organism evidence="14">
    <name type="scientific">Sphondylothamnion multifidum</name>
    <dbReference type="NCBI Taxonomy" id="193186"/>
    <lineage>
        <taxon>Eukaryota</taxon>
        <taxon>Rhodophyta</taxon>
        <taxon>Florideophyceae</taxon>
        <taxon>Rhodymeniophycidae</taxon>
        <taxon>Ceramiales</taxon>
        <taxon>Ceramiaceae</taxon>
        <taxon>Sphondylothamnion</taxon>
    </lineage>
</organism>
<comment type="similarity">
    <text evidence="12 13">Belongs to the TrpA family.</text>
</comment>
<comment type="subunit">
    <text evidence="4 12">Tetramer of two alpha and two beta chains.</text>
</comment>
<comment type="subcellular location">
    <subcellularLocation>
        <location evidence="2">Plastid</location>
        <location evidence="2">Chloroplast</location>
    </subcellularLocation>
</comment>
<keyword evidence="7 14" id="KW-0934">Plastid</keyword>
<dbReference type="NCBIfam" id="TIGR00262">
    <property type="entry name" value="trpA"/>
    <property type="match status" value="1"/>
</dbReference>
<dbReference type="PANTHER" id="PTHR43406">
    <property type="entry name" value="TRYPTOPHAN SYNTHASE, ALPHA CHAIN"/>
    <property type="match status" value="1"/>
</dbReference>
<evidence type="ECO:0000256" key="9">
    <source>
        <dbReference type="ARBA" id="ARBA00023141"/>
    </source>
</evidence>
<feature type="active site" description="Proton acceptor" evidence="12">
    <location>
        <position position="49"/>
    </location>
</feature>
<dbReference type="FunFam" id="3.20.20.70:FF:000037">
    <property type="entry name" value="Tryptophan synthase alpha chain"/>
    <property type="match status" value="1"/>
</dbReference>
<evidence type="ECO:0000256" key="13">
    <source>
        <dbReference type="RuleBase" id="RU003662"/>
    </source>
</evidence>
<evidence type="ECO:0000256" key="10">
    <source>
        <dbReference type="ARBA" id="ARBA00023239"/>
    </source>
</evidence>
<dbReference type="SUPFAM" id="SSF51366">
    <property type="entry name" value="Ribulose-phoshate binding barrel"/>
    <property type="match status" value="1"/>
</dbReference>
<evidence type="ECO:0000256" key="12">
    <source>
        <dbReference type="HAMAP-Rule" id="MF_00131"/>
    </source>
</evidence>
<dbReference type="Pfam" id="PF00290">
    <property type="entry name" value="Trp_syntA"/>
    <property type="match status" value="1"/>
</dbReference>
<dbReference type="CDD" id="cd04724">
    <property type="entry name" value="Tryptophan_synthase_alpha"/>
    <property type="match status" value="1"/>
</dbReference>
<dbReference type="InterPro" id="IPR013785">
    <property type="entry name" value="Aldolase_TIM"/>
</dbReference>
<dbReference type="GO" id="GO:0005829">
    <property type="term" value="C:cytosol"/>
    <property type="evidence" value="ECO:0007669"/>
    <property type="project" value="TreeGrafter"/>
</dbReference>
<dbReference type="EC" id="4.2.1.20" evidence="12"/>
<proteinExistence type="inferred from homology"/>
<keyword evidence="9 12" id="KW-0057">Aromatic amino acid biosynthesis</keyword>
<keyword evidence="8 12" id="KW-0822">Tryptophan biosynthesis</keyword>
<keyword evidence="5" id="KW-0150">Chloroplast</keyword>
<dbReference type="GO" id="GO:0009507">
    <property type="term" value="C:chloroplast"/>
    <property type="evidence" value="ECO:0007669"/>
    <property type="project" value="UniProtKB-SubCell"/>
</dbReference>
<dbReference type="HAMAP" id="MF_00131">
    <property type="entry name" value="Trp_synth_alpha"/>
    <property type="match status" value="1"/>
</dbReference>